<dbReference type="RefSeq" id="WP_320216055.1">
    <property type="nucleotide sequence ID" value="NZ_JAVIIS010000032.1"/>
</dbReference>
<gene>
    <name evidence="1" type="ORF">RFM51_20960</name>
</gene>
<organism evidence="1 2">
    <name type="scientific">Mesorhizobium australafricanum</name>
    <dbReference type="NCBI Taxonomy" id="3072311"/>
    <lineage>
        <taxon>Bacteria</taxon>
        <taxon>Pseudomonadati</taxon>
        <taxon>Pseudomonadota</taxon>
        <taxon>Alphaproteobacteria</taxon>
        <taxon>Hyphomicrobiales</taxon>
        <taxon>Phyllobacteriaceae</taxon>
        <taxon>Mesorhizobium</taxon>
    </lineage>
</organism>
<keyword evidence="2" id="KW-1185">Reference proteome</keyword>
<name>A0ABU4X4R1_9HYPH</name>
<proteinExistence type="predicted"/>
<reference evidence="1 2" key="1">
    <citation type="submission" date="2023-08" db="EMBL/GenBank/DDBJ databases">
        <title>Implementing the SeqCode for naming new Mesorhizobium species isolated from Vachellia karroo root nodules.</title>
        <authorList>
            <person name="Van Lill M."/>
        </authorList>
    </citation>
    <scope>NUCLEOTIDE SEQUENCE [LARGE SCALE GENOMIC DNA]</scope>
    <source>
        <strain evidence="1 2">VK3E</strain>
    </source>
</reference>
<comment type="caution">
    <text evidence="1">The sequence shown here is derived from an EMBL/GenBank/DDBJ whole genome shotgun (WGS) entry which is preliminary data.</text>
</comment>
<evidence type="ECO:0000313" key="1">
    <source>
        <dbReference type="EMBL" id="MDX8442059.1"/>
    </source>
</evidence>
<protein>
    <submittedName>
        <fullName evidence="1">Uncharacterized protein</fullName>
    </submittedName>
</protein>
<evidence type="ECO:0000313" key="2">
    <source>
        <dbReference type="Proteomes" id="UP001272097"/>
    </source>
</evidence>
<dbReference type="EMBL" id="JAVIIS010000032">
    <property type="protein sequence ID" value="MDX8442059.1"/>
    <property type="molecule type" value="Genomic_DNA"/>
</dbReference>
<accession>A0ABU4X4R1</accession>
<dbReference type="Proteomes" id="UP001272097">
    <property type="component" value="Unassembled WGS sequence"/>
</dbReference>
<sequence>MTIANGADFNLLDSGARVGHVRFGGGEIAIDKYDAASKTISGHFSASGKDETG</sequence>